<dbReference type="GO" id="GO:0005780">
    <property type="term" value="C:extrinsic component of intraperoxisomal membrane"/>
    <property type="evidence" value="ECO:0007669"/>
    <property type="project" value="InterPro"/>
</dbReference>
<comment type="subcellular location">
    <subcellularLocation>
        <location evidence="2">Peroxisome membrane</location>
        <topology evidence="2">Peripheral membrane protein</topology>
    </subcellularLocation>
</comment>
<comment type="caution">
    <text evidence="8">The sequence shown here is derived from an EMBL/GenBank/DDBJ whole genome shotgun (WGS) entry which is preliminary data.</text>
</comment>
<dbReference type="GO" id="GO:0045033">
    <property type="term" value="P:peroxisome inheritance"/>
    <property type="evidence" value="ECO:0007669"/>
    <property type="project" value="InterPro"/>
</dbReference>
<keyword evidence="6" id="KW-0576">Peroxisome</keyword>
<dbReference type="EMBL" id="CCBQ010000045">
    <property type="protein sequence ID" value="CDO95619.1"/>
    <property type="molecule type" value="Genomic_DNA"/>
</dbReference>
<dbReference type="OrthoDB" id="4068391at2759"/>
<protein>
    <recommendedName>
        <fullName evidence="4">Inheritance of peroxisomes protein 1</fullName>
    </recommendedName>
</protein>
<evidence type="ECO:0000313" key="8">
    <source>
        <dbReference type="EMBL" id="CDO95619.1"/>
    </source>
</evidence>
<evidence type="ECO:0000313" key="9">
    <source>
        <dbReference type="Proteomes" id="UP000031516"/>
    </source>
</evidence>
<evidence type="ECO:0000256" key="1">
    <source>
        <dbReference type="ARBA" id="ARBA00003594"/>
    </source>
</evidence>
<sequence>MATMESPKKKSSGPIQLLKNSLLRNKGQHSHLPSRGSQGKSNNIKRKSVQRITLFRYDNVKVRSWPSNNPENINVISSKTSFEIYEVDMGNAKQRTNYLSLGRKDQFVHPILPKLKIERIVSNTDSKRDLKIVISLFNPERFWEVTFLSIGNEHVTDKVITGLGTVLSKICQYNDGSGESRERQSTNNSAKAAALIPAQEEEETDELAYLLNDVSPFQELVSETESLELNESSTLSSISVESSMLQSGAVINETFKQALGRIKPVDVNTRVESTRYKRFSSLHSTFLDVSHKDTDYRNFSREKRRSISVPTSMNCKSISDLDSSNGVDFKKYSWMDVSFEDISEI</sequence>
<evidence type="ECO:0000256" key="3">
    <source>
        <dbReference type="ARBA" id="ARBA00010707"/>
    </source>
</evidence>
<name>A0A0A8L9L3_9SACH</name>
<evidence type="ECO:0000256" key="4">
    <source>
        <dbReference type="ARBA" id="ARBA00021397"/>
    </source>
</evidence>
<feature type="region of interest" description="Disordered" evidence="7">
    <location>
        <begin position="25"/>
        <end position="45"/>
    </location>
</feature>
<reference evidence="8 9" key="1">
    <citation type="submission" date="2014-03" db="EMBL/GenBank/DDBJ databases">
        <title>The genome of Kluyveromyces dobzhanskii.</title>
        <authorList>
            <person name="Nystedt B."/>
            <person name="Astrom S."/>
        </authorList>
    </citation>
    <scope>NUCLEOTIDE SEQUENCE [LARGE SCALE GENOMIC DNA]</scope>
    <source>
        <strain evidence="8 9">CBS 2104</strain>
    </source>
</reference>
<evidence type="ECO:0000256" key="7">
    <source>
        <dbReference type="SAM" id="MobiDB-lite"/>
    </source>
</evidence>
<dbReference type="Pfam" id="PF12634">
    <property type="entry name" value="Inp1"/>
    <property type="match status" value="1"/>
</dbReference>
<keyword evidence="9" id="KW-1185">Reference proteome</keyword>
<organism evidence="8 9">
    <name type="scientific">Kluyveromyces dobzhanskii CBS 2104</name>
    <dbReference type="NCBI Taxonomy" id="1427455"/>
    <lineage>
        <taxon>Eukaryota</taxon>
        <taxon>Fungi</taxon>
        <taxon>Dikarya</taxon>
        <taxon>Ascomycota</taxon>
        <taxon>Saccharomycotina</taxon>
        <taxon>Saccharomycetes</taxon>
        <taxon>Saccharomycetales</taxon>
        <taxon>Saccharomycetaceae</taxon>
        <taxon>Kluyveromyces</taxon>
    </lineage>
</organism>
<dbReference type="Proteomes" id="UP000031516">
    <property type="component" value="Unassembled WGS sequence"/>
</dbReference>
<gene>
    <name evidence="8" type="ORF">KLDO_g3853</name>
</gene>
<comment type="function">
    <text evidence="1">Required for peroxisome inheritance.</text>
</comment>
<keyword evidence="5" id="KW-0472">Membrane</keyword>
<dbReference type="InterPro" id="IPR024758">
    <property type="entry name" value="Inp1"/>
</dbReference>
<proteinExistence type="inferred from homology"/>
<dbReference type="AlphaFoldDB" id="A0A0A8L9L3"/>
<dbReference type="PRINTS" id="PR02103">
    <property type="entry name" value="INPROXISOME1"/>
</dbReference>
<evidence type="ECO:0000256" key="5">
    <source>
        <dbReference type="ARBA" id="ARBA00023136"/>
    </source>
</evidence>
<evidence type="ECO:0000256" key="2">
    <source>
        <dbReference type="ARBA" id="ARBA00004421"/>
    </source>
</evidence>
<evidence type="ECO:0000256" key="6">
    <source>
        <dbReference type="ARBA" id="ARBA00023140"/>
    </source>
</evidence>
<comment type="similarity">
    <text evidence="3">Belongs to the INP1 family.</text>
</comment>
<accession>A0A0A8L9L3</accession>